<sequence length="155" mass="17458">MTDPIQRPRTLAPPPLVYAVGLIASWWLEHRFPLGFGVTPLLHILGWAGVGLGGALMLWAAFTIWRHHTTVNPYKGASELVTSGPFAFSRNPIYLADVVIYLGVMLLIGSFWPLVFAPLVWVIMRYGVIAHEEVHLRAKFGASYNDYCARVRRWI</sequence>
<dbReference type="Proteomes" id="UP000286806">
    <property type="component" value="Unassembled WGS sequence"/>
</dbReference>
<evidence type="ECO:0000256" key="3">
    <source>
        <dbReference type="ARBA" id="ARBA00022989"/>
    </source>
</evidence>
<dbReference type="InterPro" id="IPR007318">
    <property type="entry name" value="Phopholipid_MeTrfase"/>
</dbReference>
<organism evidence="6 7">
    <name type="scientific">Sulfuriferula multivorans</name>
    <dbReference type="NCBI Taxonomy" id="1559896"/>
    <lineage>
        <taxon>Bacteria</taxon>
        <taxon>Pseudomonadati</taxon>
        <taxon>Pseudomonadota</taxon>
        <taxon>Betaproteobacteria</taxon>
        <taxon>Nitrosomonadales</taxon>
        <taxon>Sulfuricellaceae</taxon>
        <taxon>Sulfuriferula</taxon>
    </lineage>
</organism>
<keyword evidence="7" id="KW-1185">Reference proteome</keyword>
<dbReference type="GO" id="GO:0012505">
    <property type="term" value="C:endomembrane system"/>
    <property type="evidence" value="ECO:0007669"/>
    <property type="project" value="UniProtKB-SubCell"/>
</dbReference>
<proteinExistence type="predicted"/>
<dbReference type="RefSeq" id="WP_124706121.1">
    <property type="nucleotide sequence ID" value="NZ_BGOW01000038.1"/>
</dbReference>
<evidence type="ECO:0000256" key="5">
    <source>
        <dbReference type="SAM" id="Phobius"/>
    </source>
</evidence>
<comment type="subcellular location">
    <subcellularLocation>
        <location evidence="1">Endomembrane system</location>
        <topology evidence="1">Multi-pass membrane protein</topology>
    </subcellularLocation>
</comment>
<name>A0A401JH96_9PROT</name>
<protein>
    <recommendedName>
        <fullName evidence="8">Isoprenylcysteine carboxylmethyltransferase family protein</fullName>
    </recommendedName>
</protein>
<dbReference type="OrthoDB" id="9811969at2"/>
<dbReference type="PANTHER" id="PTHR12714:SF24">
    <property type="entry name" value="SLR1182 PROTEIN"/>
    <property type="match status" value="1"/>
</dbReference>
<keyword evidence="3 5" id="KW-1133">Transmembrane helix</keyword>
<feature type="transmembrane region" description="Helical" evidence="5">
    <location>
        <begin position="98"/>
        <end position="123"/>
    </location>
</feature>
<feature type="transmembrane region" description="Helical" evidence="5">
    <location>
        <begin position="12"/>
        <end position="29"/>
    </location>
</feature>
<evidence type="ECO:0008006" key="8">
    <source>
        <dbReference type="Google" id="ProtNLM"/>
    </source>
</evidence>
<dbReference type="PANTHER" id="PTHR12714">
    <property type="entry name" value="PROTEIN-S ISOPRENYLCYSTEINE O-METHYLTRANSFERASE"/>
    <property type="match status" value="1"/>
</dbReference>
<evidence type="ECO:0000313" key="7">
    <source>
        <dbReference type="Proteomes" id="UP000286806"/>
    </source>
</evidence>
<dbReference type="Pfam" id="PF04191">
    <property type="entry name" value="PEMT"/>
    <property type="match status" value="1"/>
</dbReference>
<accession>A0A401JH96</accession>
<dbReference type="GO" id="GO:0016740">
    <property type="term" value="F:transferase activity"/>
    <property type="evidence" value="ECO:0007669"/>
    <property type="project" value="UniProtKB-ARBA"/>
</dbReference>
<reference evidence="6 7" key="1">
    <citation type="journal article" date="2019" name="Front. Microbiol.">
        <title>Genomes of Neutrophilic Sulfur-Oxidizing Chemolithoautotrophs Representing 9 Proteobacterial Species From 8 Genera.</title>
        <authorList>
            <person name="Watanabe T."/>
            <person name="Kojima H."/>
            <person name="Umezawa K."/>
            <person name="Hori C."/>
            <person name="Takasuka T.E."/>
            <person name="Kato Y."/>
            <person name="Fukui M."/>
        </authorList>
    </citation>
    <scope>NUCLEOTIDE SEQUENCE [LARGE SCALE GENOMIC DNA]</scope>
    <source>
        <strain evidence="6 7">TTN</strain>
    </source>
</reference>
<keyword evidence="4 5" id="KW-0472">Membrane</keyword>
<evidence type="ECO:0000313" key="6">
    <source>
        <dbReference type="EMBL" id="GBL47369.1"/>
    </source>
</evidence>
<keyword evidence="2 5" id="KW-0812">Transmembrane</keyword>
<dbReference type="Gene3D" id="1.20.120.1630">
    <property type="match status" value="1"/>
</dbReference>
<feature type="transmembrane region" description="Helical" evidence="5">
    <location>
        <begin position="41"/>
        <end position="65"/>
    </location>
</feature>
<evidence type="ECO:0000256" key="4">
    <source>
        <dbReference type="ARBA" id="ARBA00023136"/>
    </source>
</evidence>
<comment type="caution">
    <text evidence="6">The sequence shown here is derived from an EMBL/GenBank/DDBJ whole genome shotgun (WGS) entry which is preliminary data.</text>
</comment>
<evidence type="ECO:0000256" key="1">
    <source>
        <dbReference type="ARBA" id="ARBA00004127"/>
    </source>
</evidence>
<evidence type="ECO:0000256" key="2">
    <source>
        <dbReference type="ARBA" id="ARBA00022692"/>
    </source>
</evidence>
<dbReference type="EMBL" id="BGOW01000038">
    <property type="protein sequence ID" value="GBL47369.1"/>
    <property type="molecule type" value="Genomic_DNA"/>
</dbReference>
<gene>
    <name evidence="6" type="ORF">SFMTTN_3204</name>
</gene>
<dbReference type="AlphaFoldDB" id="A0A401JH96"/>